<dbReference type="PANTHER" id="PTHR42801:SF4">
    <property type="entry name" value="AHPC_TSA FAMILY PROTEIN"/>
    <property type="match status" value="1"/>
</dbReference>
<dbReference type="AlphaFoldDB" id="A0A5C6DHN9"/>
<proteinExistence type="predicted"/>
<feature type="chain" id="PRO_5023090212" evidence="7">
    <location>
        <begin position="21"/>
        <end position="205"/>
    </location>
</feature>
<dbReference type="EMBL" id="SJPY01000010">
    <property type="protein sequence ID" value="TWU35357.1"/>
    <property type="molecule type" value="Genomic_DNA"/>
</dbReference>
<reference evidence="9 10" key="1">
    <citation type="submission" date="2019-02" db="EMBL/GenBank/DDBJ databases">
        <title>Deep-cultivation of Planctomycetes and their phenomic and genomic characterization uncovers novel biology.</title>
        <authorList>
            <person name="Wiegand S."/>
            <person name="Jogler M."/>
            <person name="Boedeker C."/>
            <person name="Pinto D."/>
            <person name="Vollmers J."/>
            <person name="Rivas-Marin E."/>
            <person name="Kohn T."/>
            <person name="Peeters S.H."/>
            <person name="Heuer A."/>
            <person name="Rast P."/>
            <person name="Oberbeckmann S."/>
            <person name="Bunk B."/>
            <person name="Jeske O."/>
            <person name="Meyerdierks A."/>
            <person name="Storesund J.E."/>
            <person name="Kallscheuer N."/>
            <person name="Luecker S."/>
            <person name="Lage O.M."/>
            <person name="Pohl T."/>
            <person name="Merkel B.J."/>
            <person name="Hornburger P."/>
            <person name="Mueller R.-W."/>
            <person name="Bruemmer F."/>
            <person name="Labrenz M."/>
            <person name="Spormann A.M."/>
            <person name="Op Den Camp H."/>
            <person name="Overmann J."/>
            <person name="Amann R."/>
            <person name="Jetten M.S.M."/>
            <person name="Mascher T."/>
            <person name="Medema M.H."/>
            <person name="Devos D.P."/>
            <person name="Kaster A.-K."/>
            <person name="Ovreas L."/>
            <person name="Rohde M."/>
            <person name="Galperin M.Y."/>
            <person name="Jogler C."/>
        </authorList>
    </citation>
    <scope>NUCLEOTIDE SEQUENCE [LARGE SCALE GENOMIC DNA]</scope>
    <source>
        <strain evidence="9 10">Q31b</strain>
    </source>
</reference>
<name>A0A5C6DHN9_9BACT</name>
<dbReference type="PANTHER" id="PTHR42801">
    <property type="entry name" value="THIOREDOXIN-DEPENDENT PEROXIDE REDUCTASE"/>
    <property type="match status" value="1"/>
</dbReference>
<keyword evidence="1" id="KW-0575">Peroxidase</keyword>
<feature type="signal peptide" evidence="7">
    <location>
        <begin position="1"/>
        <end position="20"/>
    </location>
</feature>
<dbReference type="GO" id="GO:0005737">
    <property type="term" value="C:cytoplasm"/>
    <property type="evidence" value="ECO:0007669"/>
    <property type="project" value="TreeGrafter"/>
</dbReference>
<evidence type="ECO:0000256" key="2">
    <source>
        <dbReference type="ARBA" id="ARBA00022862"/>
    </source>
</evidence>
<gene>
    <name evidence="9" type="ORF">Q31b_54530</name>
</gene>
<dbReference type="RefSeq" id="WP_146602525.1">
    <property type="nucleotide sequence ID" value="NZ_SJPY01000010.1"/>
</dbReference>
<dbReference type="OrthoDB" id="279898at2"/>
<dbReference type="InterPro" id="IPR036249">
    <property type="entry name" value="Thioredoxin-like_sf"/>
</dbReference>
<evidence type="ECO:0000259" key="8">
    <source>
        <dbReference type="PROSITE" id="PS51352"/>
    </source>
</evidence>
<evidence type="ECO:0000313" key="10">
    <source>
        <dbReference type="Proteomes" id="UP000315471"/>
    </source>
</evidence>
<evidence type="ECO:0000256" key="4">
    <source>
        <dbReference type="ARBA" id="ARBA00023157"/>
    </source>
</evidence>
<dbReference type="GO" id="GO:0045454">
    <property type="term" value="P:cell redox homeostasis"/>
    <property type="evidence" value="ECO:0007669"/>
    <property type="project" value="TreeGrafter"/>
</dbReference>
<organism evidence="9 10">
    <name type="scientific">Novipirellula aureliae</name>
    <dbReference type="NCBI Taxonomy" id="2527966"/>
    <lineage>
        <taxon>Bacteria</taxon>
        <taxon>Pseudomonadati</taxon>
        <taxon>Planctomycetota</taxon>
        <taxon>Planctomycetia</taxon>
        <taxon>Pirellulales</taxon>
        <taxon>Pirellulaceae</taxon>
        <taxon>Novipirellula</taxon>
    </lineage>
</organism>
<feature type="region of interest" description="Disordered" evidence="6">
    <location>
        <begin position="24"/>
        <end position="48"/>
    </location>
</feature>
<accession>A0A5C6DHN9</accession>
<evidence type="ECO:0000256" key="3">
    <source>
        <dbReference type="ARBA" id="ARBA00023002"/>
    </source>
</evidence>
<evidence type="ECO:0000256" key="7">
    <source>
        <dbReference type="SAM" id="SignalP"/>
    </source>
</evidence>
<evidence type="ECO:0000256" key="5">
    <source>
        <dbReference type="ARBA" id="ARBA00023284"/>
    </source>
</evidence>
<dbReference type="GO" id="GO:0008379">
    <property type="term" value="F:thioredoxin peroxidase activity"/>
    <property type="evidence" value="ECO:0007669"/>
    <property type="project" value="TreeGrafter"/>
</dbReference>
<dbReference type="InterPro" id="IPR013766">
    <property type="entry name" value="Thioredoxin_domain"/>
</dbReference>
<evidence type="ECO:0000256" key="6">
    <source>
        <dbReference type="SAM" id="MobiDB-lite"/>
    </source>
</evidence>
<dbReference type="InterPro" id="IPR013740">
    <property type="entry name" value="Redoxin"/>
</dbReference>
<protein>
    <submittedName>
        <fullName evidence="9">Redoxin</fullName>
    </submittedName>
</protein>
<keyword evidence="10" id="KW-1185">Reference proteome</keyword>
<dbReference type="PROSITE" id="PS51352">
    <property type="entry name" value="THIOREDOXIN_2"/>
    <property type="match status" value="1"/>
</dbReference>
<keyword evidence="4" id="KW-1015">Disulfide bond</keyword>
<dbReference type="Pfam" id="PF08534">
    <property type="entry name" value="Redoxin"/>
    <property type="match status" value="1"/>
</dbReference>
<evidence type="ECO:0000313" key="9">
    <source>
        <dbReference type="EMBL" id="TWU35357.1"/>
    </source>
</evidence>
<comment type="caution">
    <text evidence="9">The sequence shown here is derived from an EMBL/GenBank/DDBJ whole genome shotgun (WGS) entry which is preliminary data.</text>
</comment>
<dbReference type="SUPFAM" id="SSF52833">
    <property type="entry name" value="Thioredoxin-like"/>
    <property type="match status" value="1"/>
</dbReference>
<keyword evidence="2" id="KW-0049">Antioxidant</keyword>
<dbReference type="Gene3D" id="3.40.30.10">
    <property type="entry name" value="Glutaredoxin"/>
    <property type="match status" value="1"/>
</dbReference>
<feature type="domain" description="Thioredoxin" evidence="8">
    <location>
        <begin position="46"/>
        <end position="205"/>
    </location>
</feature>
<keyword evidence="3" id="KW-0560">Oxidoreductase</keyword>
<dbReference type="Proteomes" id="UP000315471">
    <property type="component" value="Unassembled WGS sequence"/>
</dbReference>
<dbReference type="InterPro" id="IPR050924">
    <property type="entry name" value="Peroxiredoxin_BCP/PrxQ"/>
</dbReference>
<keyword evidence="5" id="KW-0676">Redox-active center</keyword>
<dbReference type="CDD" id="cd02970">
    <property type="entry name" value="PRX_like2"/>
    <property type="match status" value="1"/>
</dbReference>
<sequence length="205" mass="22531" precursor="true">MLRFRTSVGTLLAIAALAIATTGNTQERARGGRGQAVPGKEAPHPPKVDAEAPEFELMNLKNEPISLRKLSKNGPVVLLVLRGWPEYQCPVCSRQVAEFLSKKAELKKAGAQVVMIYPGPAALLAEHAKEFQGEIELPDHFHFLIDPDYTFTNAWGLRWEAPRETAYPSTFIVGADNKVKFGLTSTSHRGRESAANVLEELAKLQ</sequence>
<keyword evidence="7" id="KW-0732">Signal</keyword>
<evidence type="ECO:0000256" key="1">
    <source>
        <dbReference type="ARBA" id="ARBA00022559"/>
    </source>
</evidence>
<dbReference type="GO" id="GO:0034599">
    <property type="term" value="P:cellular response to oxidative stress"/>
    <property type="evidence" value="ECO:0007669"/>
    <property type="project" value="TreeGrafter"/>
</dbReference>